<dbReference type="NCBIfam" id="TIGR02050">
    <property type="entry name" value="gshA_cyan_rel"/>
    <property type="match status" value="1"/>
</dbReference>
<protein>
    <recommendedName>
        <fullName evidence="5">Putative glutamate--cysteine ligase 2</fullName>
        <ecNumber evidence="5">6.3.2.2</ecNumber>
    </recommendedName>
    <alternativeName>
        <fullName evidence="5">Gamma-glutamylcysteine synthetase 2</fullName>
        <shortName evidence="5">GCS 2</shortName>
        <shortName evidence="5">Gamma-GCS 2</shortName>
    </alternativeName>
</protein>
<dbReference type="InterPro" id="IPR011793">
    <property type="entry name" value="YbdK"/>
</dbReference>
<dbReference type="PANTHER" id="PTHR36510:SF1">
    <property type="entry name" value="GLUTAMATE--CYSTEINE LIGASE 2-RELATED"/>
    <property type="match status" value="1"/>
</dbReference>
<evidence type="ECO:0000256" key="6">
    <source>
        <dbReference type="SAM" id="MobiDB-lite"/>
    </source>
</evidence>
<dbReference type="EMBL" id="BAAANB010000020">
    <property type="protein sequence ID" value="GAA2030230.1"/>
    <property type="molecule type" value="Genomic_DNA"/>
</dbReference>
<proteinExistence type="inferred from homology"/>
<comment type="catalytic activity">
    <reaction evidence="4 5">
        <text>L-cysteine + L-glutamate + ATP = gamma-L-glutamyl-L-cysteine + ADP + phosphate + H(+)</text>
        <dbReference type="Rhea" id="RHEA:13285"/>
        <dbReference type="ChEBI" id="CHEBI:15378"/>
        <dbReference type="ChEBI" id="CHEBI:29985"/>
        <dbReference type="ChEBI" id="CHEBI:30616"/>
        <dbReference type="ChEBI" id="CHEBI:35235"/>
        <dbReference type="ChEBI" id="CHEBI:43474"/>
        <dbReference type="ChEBI" id="CHEBI:58173"/>
        <dbReference type="ChEBI" id="CHEBI:456216"/>
        <dbReference type="EC" id="6.3.2.2"/>
    </reaction>
</comment>
<dbReference type="GO" id="GO:0016874">
    <property type="term" value="F:ligase activity"/>
    <property type="evidence" value="ECO:0007669"/>
    <property type="project" value="UniProtKB-KW"/>
</dbReference>
<keyword evidence="8" id="KW-1185">Reference proteome</keyword>
<evidence type="ECO:0000256" key="4">
    <source>
        <dbReference type="ARBA" id="ARBA00048819"/>
    </source>
</evidence>
<dbReference type="Pfam" id="PF04107">
    <property type="entry name" value="GCS2"/>
    <property type="match status" value="1"/>
</dbReference>
<keyword evidence="3 5" id="KW-0067">ATP-binding</keyword>
<organism evidence="7 8">
    <name type="scientific">Terrabacter terrae</name>
    <dbReference type="NCBI Taxonomy" id="318434"/>
    <lineage>
        <taxon>Bacteria</taxon>
        <taxon>Bacillati</taxon>
        <taxon>Actinomycetota</taxon>
        <taxon>Actinomycetes</taxon>
        <taxon>Micrococcales</taxon>
        <taxon>Intrasporangiaceae</taxon>
        <taxon>Terrabacter</taxon>
    </lineage>
</organism>
<reference evidence="7 8" key="1">
    <citation type="journal article" date="2019" name="Int. J. Syst. Evol. Microbiol.">
        <title>The Global Catalogue of Microorganisms (GCM) 10K type strain sequencing project: providing services to taxonomists for standard genome sequencing and annotation.</title>
        <authorList>
            <consortium name="The Broad Institute Genomics Platform"/>
            <consortium name="The Broad Institute Genome Sequencing Center for Infectious Disease"/>
            <person name="Wu L."/>
            <person name="Ma J."/>
        </authorList>
    </citation>
    <scope>NUCLEOTIDE SEQUENCE [LARGE SCALE GENOMIC DNA]</scope>
    <source>
        <strain evidence="7 8">JCM 14283</strain>
    </source>
</reference>
<dbReference type="NCBIfam" id="NF010041">
    <property type="entry name" value="PRK13517.1-1"/>
    <property type="match status" value="1"/>
</dbReference>
<dbReference type="InterPro" id="IPR006336">
    <property type="entry name" value="GCS2"/>
</dbReference>
<evidence type="ECO:0000256" key="1">
    <source>
        <dbReference type="ARBA" id="ARBA00022598"/>
    </source>
</evidence>
<dbReference type="HAMAP" id="MF_01609">
    <property type="entry name" value="Glu_cys_ligase_2"/>
    <property type="match status" value="1"/>
</dbReference>
<name>A0ABN2U6M6_9MICO</name>
<dbReference type="InterPro" id="IPR050141">
    <property type="entry name" value="GCL_type2/YbdK_subfam"/>
</dbReference>
<keyword evidence="2 5" id="KW-0547">Nucleotide-binding</keyword>
<comment type="caution">
    <text evidence="7">The sequence shown here is derived from an EMBL/GenBank/DDBJ whole genome shotgun (WGS) entry which is preliminary data.</text>
</comment>
<comment type="similarity">
    <text evidence="5">Belongs to the glutamate--cysteine ligase type 2 family. YbdK subfamily.</text>
</comment>
<accession>A0ABN2U6M6</accession>
<dbReference type="PANTHER" id="PTHR36510">
    <property type="entry name" value="GLUTAMATE--CYSTEINE LIGASE 2-RELATED"/>
    <property type="match status" value="1"/>
</dbReference>
<sequence>MPAAPLNAGPLAPTHAPAASGAVSTPAAPALPTIGVEEEFLLLDRTTGLPVPVAGPVLALAKSVHGPAQNALQHELLRSQVETATPACSTLGEVAASLRASRRALALAAEEHHVGLGAVGTAPDCHAEQPVTQDTRYLALRRTAGALVDEQLLNGMHVHVEVPDRETGVKVMNRLRPYLPVLLAFSANSPVWRGRDTGFASWRAVHMQRWPVEGAPPFFADAAEHEAHLSALLRTGVILDLGMVYWQARLSEHFPTIEVRVGDVAPDVDSAVAFAGLVRGLVTQALADEDAGHPCPQPSPSILRAASWQAASHGLDRELVVPTTLGDTPHLDPAVVVVLDVARQVAPLLGDEGEVMLSLVRSVLERGNGARRQREALAQGGLPAVTHLVCEIPEEA</sequence>
<dbReference type="Gene3D" id="3.30.590.20">
    <property type="match status" value="1"/>
</dbReference>
<gene>
    <name evidence="7" type="ORF">GCM10009740_19880</name>
</gene>
<evidence type="ECO:0000256" key="2">
    <source>
        <dbReference type="ARBA" id="ARBA00022741"/>
    </source>
</evidence>
<evidence type="ECO:0000313" key="7">
    <source>
        <dbReference type="EMBL" id="GAA2030230.1"/>
    </source>
</evidence>
<feature type="region of interest" description="Disordered" evidence="6">
    <location>
        <begin position="1"/>
        <end position="25"/>
    </location>
</feature>
<comment type="function">
    <text evidence="5">ATP-dependent carboxylate-amine ligase which exhibits weak glutamate--cysteine ligase activity.</text>
</comment>
<evidence type="ECO:0000313" key="8">
    <source>
        <dbReference type="Proteomes" id="UP001501285"/>
    </source>
</evidence>
<feature type="compositionally biased region" description="Low complexity" evidence="6">
    <location>
        <begin position="1"/>
        <end position="13"/>
    </location>
</feature>
<keyword evidence="1 5" id="KW-0436">Ligase</keyword>
<dbReference type="SUPFAM" id="SSF55931">
    <property type="entry name" value="Glutamine synthetase/guanido kinase"/>
    <property type="match status" value="1"/>
</dbReference>
<dbReference type="InterPro" id="IPR014746">
    <property type="entry name" value="Gln_synth/guanido_kin_cat_dom"/>
</dbReference>
<dbReference type="RefSeq" id="WP_343990778.1">
    <property type="nucleotide sequence ID" value="NZ_BAAANB010000020.1"/>
</dbReference>
<dbReference type="EC" id="6.3.2.2" evidence="5"/>
<evidence type="ECO:0000256" key="3">
    <source>
        <dbReference type="ARBA" id="ARBA00022840"/>
    </source>
</evidence>
<dbReference type="Proteomes" id="UP001501285">
    <property type="component" value="Unassembled WGS sequence"/>
</dbReference>
<evidence type="ECO:0000256" key="5">
    <source>
        <dbReference type="HAMAP-Rule" id="MF_01609"/>
    </source>
</evidence>